<dbReference type="PANTHER" id="PTHR24221">
    <property type="entry name" value="ATP-BINDING CASSETTE SUB-FAMILY B"/>
    <property type="match status" value="1"/>
</dbReference>
<gene>
    <name evidence="2" type="ORF">KQI89_02285</name>
</gene>
<dbReference type="CDD" id="cd03228">
    <property type="entry name" value="ABCC_MRP_Like"/>
    <property type="match status" value="1"/>
</dbReference>
<evidence type="ECO:0000259" key="1">
    <source>
        <dbReference type="Pfam" id="PF00005"/>
    </source>
</evidence>
<evidence type="ECO:0000313" key="3">
    <source>
        <dbReference type="Proteomes" id="UP000736583"/>
    </source>
</evidence>
<dbReference type="InterPro" id="IPR039421">
    <property type="entry name" value="Type_1_exporter"/>
</dbReference>
<protein>
    <submittedName>
        <fullName evidence="2">ATP-binding cassette domain-containing protein</fullName>
    </submittedName>
</protein>
<dbReference type="RefSeq" id="WP_216455740.1">
    <property type="nucleotide sequence ID" value="NZ_JAHLQL010000001.1"/>
</dbReference>
<keyword evidence="3" id="KW-1185">Reference proteome</keyword>
<dbReference type="InterPro" id="IPR003439">
    <property type="entry name" value="ABC_transporter-like_ATP-bd"/>
</dbReference>
<keyword evidence="2" id="KW-0067">ATP-binding</keyword>
<dbReference type="EMBL" id="JAHLQL010000001">
    <property type="protein sequence ID" value="MBU5590583.1"/>
    <property type="molecule type" value="Genomic_DNA"/>
</dbReference>
<reference evidence="2 3" key="1">
    <citation type="submission" date="2021-06" db="EMBL/GenBank/DDBJ databases">
        <authorList>
            <person name="Sun Q."/>
            <person name="Li D."/>
        </authorList>
    </citation>
    <scope>NUCLEOTIDE SEQUENCE [LARGE SCALE GENOMIC DNA]</scope>
    <source>
        <strain evidence="2 3">MSJ-4</strain>
    </source>
</reference>
<accession>A0ABS6EX55</accession>
<dbReference type="Pfam" id="PF00005">
    <property type="entry name" value="ABC_tran"/>
    <property type="match status" value="1"/>
</dbReference>
<proteinExistence type="predicted"/>
<keyword evidence="2" id="KW-0547">Nucleotide-binding</keyword>
<dbReference type="Proteomes" id="UP000736583">
    <property type="component" value="Unassembled WGS sequence"/>
</dbReference>
<organism evidence="2 3">
    <name type="scientific">Clostridium simiarum</name>
    <dbReference type="NCBI Taxonomy" id="2841506"/>
    <lineage>
        <taxon>Bacteria</taxon>
        <taxon>Bacillati</taxon>
        <taxon>Bacillota</taxon>
        <taxon>Clostridia</taxon>
        <taxon>Eubacteriales</taxon>
        <taxon>Clostridiaceae</taxon>
        <taxon>Clostridium</taxon>
    </lineage>
</organism>
<evidence type="ECO:0000313" key="2">
    <source>
        <dbReference type="EMBL" id="MBU5590583.1"/>
    </source>
</evidence>
<name>A0ABS6EX55_9CLOT</name>
<feature type="domain" description="ABC transporter" evidence="1">
    <location>
        <begin position="103"/>
        <end position="182"/>
    </location>
</feature>
<comment type="caution">
    <text evidence="2">The sequence shown here is derived from an EMBL/GenBank/DDBJ whole genome shotgun (WGS) entry which is preliminary data.</text>
</comment>
<dbReference type="PANTHER" id="PTHR24221:SF654">
    <property type="entry name" value="ATP-BINDING CASSETTE SUB-FAMILY B MEMBER 6"/>
    <property type="match status" value="1"/>
</dbReference>
<dbReference type="GO" id="GO:0005524">
    <property type="term" value="F:ATP binding"/>
    <property type="evidence" value="ECO:0007669"/>
    <property type="project" value="UniProtKB-KW"/>
</dbReference>
<sequence length="195" mass="22150">MRNVVYMAVLLIVANEIYQKPDMGLGVFMLVFTLSRQLQDITSKLLIGAAQFESDINYMKIFFDLKKLERENIDDTAELIENGDIKFENVNFSYPNSEKLVIKDLNLTIKSGEKIAIVGKNGSGKSTFVNLICGMYEPDSGVVKINDINIHNNLTAVRRSISVVFQDFGHYEATIRENITYMINVGMQVLKNYFN</sequence>